<evidence type="ECO:0000256" key="1">
    <source>
        <dbReference type="ARBA" id="ARBA00004651"/>
    </source>
</evidence>
<accession>A0A1U9KCZ9</accession>
<evidence type="ECO:0000256" key="3">
    <source>
        <dbReference type="ARBA" id="ARBA00022448"/>
    </source>
</evidence>
<feature type="transmembrane region" description="Helical" evidence="12">
    <location>
        <begin position="206"/>
        <end position="228"/>
    </location>
</feature>
<name>A0A1U9KCZ9_ACEAC</name>
<evidence type="ECO:0000256" key="10">
    <source>
        <dbReference type="ARBA" id="ARBA00023136"/>
    </source>
</evidence>
<feature type="transmembrane region" description="Helical" evidence="12">
    <location>
        <begin position="317"/>
        <end position="343"/>
    </location>
</feature>
<dbReference type="PANTHER" id="PTHR10110">
    <property type="entry name" value="SODIUM/HYDROGEN EXCHANGER"/>
    <property type="match status" value="1"/>
</dbReference>
<dbReference type="AlphaFoldDB" id="A0A1U9KCZ9"/>
<feature type="transmembrane region" description="Helical" evidence="12">
    <location>
        <begin position="72"/>
        <end position="91"/>
    </location>
</feature>
<comment type="subcellular location">
    <subcellularLocation>
        <location evidence="1">Cell membrane</location>
        <topology evidence="1">Multi-pass membrane protein</topology>
    </subcellularLocation>
</comment>
<gene>
    <name evidence="14" type="ORF">A0U92_01355</name>
</gene>
<proteinExistence type="inferred from homology"/>
<evidence type="ECO:0000256" key="5">
    <source>
        <dbReference type="ARBA" id="ARBA00022475"/>
    </source>
</evidence>
<evidence type="ECO:0000313" key="14">
    <source>
        <dbReference type="EMBL" id="AQS83638.1"/>
    </source>
</evidence>
<feature type="transmembrane region" description="Helical" evidence="12">
    <location>
        <begin position="103"/>
        <end position="124"/>
    </location>
</feature>
<dbReference type="KEGG" id="aace:A0U92_01355"/>
<keyword evidence="5" id="KW-1003">Cell membrane</keyword>
<feature type="transmembrane region" description="Helical" evidence="12">
    <location>
        <begin position="355"/>
        <end position="375"/>
    </location>
</feature>
<evidence type="ECO:0000256" key="9">
    <source>
        <dbReference type="ARBA" id="ARBA00023065"/>
    </source>
</evidence>
<evidence type="ECO:0000256" key="2">
    <source>
        <dbReference type="ARBA" id="ARBA00007367"/>
    </source>
</evidence>
<feature type="domain" description="Cation/H+ exchanger transmembrane" evidence="13">
    <location>
        <begin position="14"/>
        <end position="409"/>
    </location>
</feature>
<dbReference type="EMBL" id="CP014692">
    <property type="protein sequence ID" value="AQS83638.1"/>
    <property type="molecule type" value="Genomic_DNA"/>
</dbReference>
<keyword evidence="11" id="KW-0739">Sodium transport</keyword>
<dbReference type="Pfam" id="PF00999">
    <property type="entry name" value="Na_H_Exchanger"/>
    <property type="match status" value="1"/>
</dbReference>
<keyword evidence="4" id="KW-0050">Antiport</keyword>
<dbReference type="GO" id="GO:0015386">
    <property type="term" value="F:potassium:proton antiporter activity"/>
    <property type="evidence" value="ECO:0007669"/>
    <property type="project" value="TreeGrafter"/>
</dbReference>
<dbReference type="GO" id="GO:0005886">
    <property type="term" value="C:plasma membrane"/>
    <property type="evidence" value="ECO:0007669"/>
    <property type="project" value="UniProtKB-SubCell"/>
</dbReference>
<keyword evidence="6 12" id="KW-0812">Transmembrane</keyword>
<evidence type="ECO:0000256" key="4">
    <source>
        <dbReference type="ARBA" id="ARBA00022449"/>
    </source>
</evidence>
<dbReference type="Proteomes" id="UP000188937">
    <property type="component" value="Chromosome"/>
</dbReference>
<dbReference type="STRING" id="435.A0U92_01355"/>
<evidence type="ECO:0000259" key="13">
    <source>
        <dbReference type="Pfam" id="PF00999"/>
    </source>
</evidence>
<dbReference type="PANTHER" id="PTHR10110:SF195">
    <property type="entry name" value="NA(+)_H(+) ANTIPORTER NHAS2"/>
    <property type="match status" value="1"/>
</dbReference>
<dbReference type="eggNOG" id="COG0025">
    <property type="taxonomic scope" value="Bacteria"/>
</dbReference>
<keyword evidence="10 12" id="KW-0472">Membrane</keyword>
<dbReference type="InterPro" id="IPR018422">
    <property type="entry name" value="Cation/H_exchanger_CPA1"/>
</dbReference>
<dbReference type="GO" id="GO:0015385">
    <property type="term" value="F:sodium:proton antiporter activity"/>
    <property type="evidence" value="ECO:0007669"/>
    <property type="project" value="InterPro"/>
</dbReference>
<feature type="transmembrane region" description="Helical" evidence="12">
    <location>
        <begin position="381"/>
        <end position="402"/>
    </location>
</feature>
<dbReference type="RefSeq" id="WP_077811666.1">
    <property type="nucleotide sequence ID" value="NZ_CP014692.1"/>
</dbReference>
<feature type="transmembrane region" description="Helical" evidence="12">
    <location>
        <begin position="28"/>
        <end position="51"/>
    </location>
</feature>
<keyword evidence="9" id="KW-0406">Ion transport</keyword>
<dbReference type="OrthoDB" id="9774146at2"/>
<evidence type="ECO:0000256" key="6">
    <source>
        <dbReference type="ARBA" id="ARBA00022692"/>
    </source>
</evidence>
<dbReference type="GO" id="GO:0098719">
    <property type="term" value="P:sodium ion import across plasma membrane"/>
    <property type="evidence" value="ECO:0007669"/>
    <property type="project" value="TreeGrafter"/>
</dbReference>
<reference evidence="14 15" key="1">
    <citation type="submission" date="2016-03" db="EMBL/GenBank/DDBJ databases">
        <title>Acetic acid bacteria sequencing.</title>
        <authorList>
            <person name="Brandt J."/>
            <person name="Jakob F."/>
            <person name="Vogel R.F."/>
        </authorList>
    </citation>
    <scope>NUCLEOTIDE SEQUENCE [LARGE SCALE GENOMIC DNA]</scope>
    <source>
        <strain evidence="14 15">TMW2.1153</strain>
    </source>
</reference>
<protein>
    <submittedName>
        <fullName evidence="14">Sodium:proton antiporter</fullName>
    </submittedName>
</protein>
<keyword evidence="8" id="KW-0915">Sodium</keyword>
<dbReference type="Gene3D" id="6.10.140.1330">
    <property type="match status" value="1"/>
</dbReference>
<evidence type="ECO:0000256" key="7">
    <source>
        <dbReference type="ARBA" id="ARBA00022989"/>
    </source>
</evidence>
<feature type="transmembrane region" description="Helical" evidence="12">
    <location>
        <begin position="248"/>
        <end position="270"/>
    </location>
</feature>
<keyword evidence="15" id="KW-1185">Reference proteome</keyword>
<evidence type="ECO:0000313" key="15">
    <source>
        <dbReference type="Proteomes" id="UP000188937"/>
    </source>
</evidence>
<evidence type="ECO:0000256" key="11">
    <source>
        <dbReference type="ARBA" id="ARBA00023201"/>
    </source>
</evidence>
<keyword evidence="3" id="KW-0813">Transport</keyword>
<dbReference type="InterPro" id="IPR006153">
    <property type="entry name" value="Cation/H_exchanger_TM"/>
</dbReference>
<comment type="similarity">
    <text evidence="2">Belongs to the monovalent cation:proton antiporter 1 (CPA1) transporter (TC 2.A.36) family.</text>
</comment>
<feature type="transmembrane region" description="Helical" evidence="12">
    <location>
        <begin position="178"/>
        <end position="199"/>
    </location>
</feature>
<feature type="transmembrane region" description="Helical" evidence="12">
    <location>
        <begin position="290"/>
        <end position="311"/>
    </location>
</feature>
<evidence type="ECO:0000256" key="12">
    <source>
        <dbReference type="SAM" id="Phobius"/>
    </source>
</evidence>
<feature type="transmembrane region" description="Helical" evidence="12">
    <location>
        <begin position="136"/>
        <end position="158"/>
    </location>
</feature>
<keyword evidence="7 12" id="KW-1133">Transmembrane helix</keyword>
<sequence length="415" mass="44062">MNTLGLLALLLTLSAVFSIVNDRWLRLPMTIGVMLISIAASLLIIATGRFCPAYDPRVFAQSVLGSVNLPEALLNGALSLLLFAGALGVNLDCFRSKLKSVTALAVLGTVLAVLLLASAVWLIFPFMGIHAPFSWCVVLGAILAPTDPVSVIGMLRRLGLPQDIQAIFAGESLFNDGISIVIFGVTIGLATGDASHVTLTQIAEGFLWEACGGALLGAATGWLSLFLLRSSRDAHTQLIASLALATGTYSVASYFGMSGAVAVVVAGLCLGTRYSQSIFDEHGRKELNIAWALIDEVLNVLLFLLIGFAILEIPFHLSSLAAMLLVVPLSIMGRGLSVFLSTLPLHLRHWDKGRLLGILTWGGLRGGISLSLALGLPDGELRNLILPICYGVVVFTIVAQGLTMERVVRRFYPAS</sequence>
<dbReference type="GO" id="GO:0051453">
    <property type="term" value="P:regulation of intracellular pH"/>
    <property type="evidence" value="ECO:0007669"/>
    <property type="project" value="TreeGrafter"/>
</dbReference>
<evidence type="ECO:0000256" key="8">
    <source>
        <dbReference type="ARBA" id="ARBA00023053"/>
    </source>
</evidence>
<organism evidence="14 15">
    <name type="scientific">Acetobacter aceti</name>
    <dbReference type="NCBI Taxonomy" id="435"/>
    <lineage>
        <taxon>Bacteria</taxon>
        <taxon>Pseudomonadati</taxon>
        <taxon>Pseudomonadota</taxon>
        <taxon>Alphaproteobacteria</taxon>
        <taxon>Acetobacterales</taxon>
        <taxon>Acetobacteraceae</taxon>
        <taxon>Acetobacter</taxon>
        <taxon>Acetobacter subgen. Acetobacter</taxon>
    </lineage>
</organism>